<dbReference type="CDD" id="cd04301">
    <property type="entry name" value="NAT_SF"/>
    <property type="match status" value="1"/>
</dbReference>
<comment type="caution">
    <text evidence="4">The sequence shown here is derived from an EMBL/GenBank/DDBJ whole genome shotgun (WGS) entry which is preliminary data.</text>
</comment>
<keyword evidence="2" id="KW-0012">Acyltransferase</keyword>
<evidence type="ECO:0000256" key="1">
    <source>
        <dbReference type="ARBA" id="ARBA00022679"/>
    </source>
</evidence>
<dbReference type="Gene3D" id="3.40.630.30">
    <property type="match status" value="1"/>
</dbReference>
<reference evidence="4 5" key="1">
    <citation type="submission" date="2022-04" db="EMBL/GenBank/DDBJ databases">
        <title>Roseobacter sp. WL0113 is a bacterium isolated from neritic sediment.</title>
        <authorList>
            <person name="Wang L."/>
            <person name="He W."/>
            <person name="Zhang D.-F."/>
        </authorList>
    </citation>
    <scope>NUCLEOTIDE SEQUENCE [LARGE SCALE GENOMIC DNA]</scope>
    <source>
        <strain evidence="4 5">WL0113</strain>
    </source>
</reference>
<name>A0ABT3BJT5_9RHOB</name>
<dbReference type="RefSeq" id="WP_263846049.1">
    <property type="nucleotide sequence ID" value="NZ_JALIEB010000021.1"/>
</dbReference>
<evidence type="ECO:0000256" key="2">
    <source>
        <dbReference type="ARBA" id="ARBA00023315"/>
    </source>
</evidence>
<dbReference type="EMBL" id="JALIEB010000021">
    <property type="protein sequence ID" value="MCV3273842.1"/>
    <property type="molecule type" value="Genomic_DNA"/>
</dbReference>
<dbReference type="InterPro" id="IPR016181">
    <property type="entry name" value="Acyl_CoA_acyltransferase"/>
</dbReference>
<sequence length="154" mass="16654">MTHIDIRTTEAGDIPGLQGVLQATALFPAELLPELLAPSLDGQSPALWLTAMRGGTPAGLCYCLPEEMTEGTWNMRALALHPDWHGRGYGAALVAAAEQQLRAAGHRLLLVDTSSGPSFAGACRFYARVGYEEEARIRDFWAAGDDKIVFRKSL</sequence>
<dbReference type="InterPro" id="IPR050832">
    <property type="entry name" value="Bact_Acetyltransf"/>
</dbReference>
<evidence type="ECO:0000313" key="4">
    <source>
        <dbReference type="EMBL" id="MCV3273842.1"/>
    </source>
</evidence>
<evidence type="ECO:0000313" key="5">
    <source>
        <dbReference type="Proteomes" id="UP001208690"/>
    </source>
</evidence>
<organism evidence="4 5">
    <name type="scientific">Roseobacter sinensis</name>
    <dbReference type="NCBI Taxonomy" id="2931391"/>
    <lineage>
        <taxon>Bacteria</taxon>
        <taxon>Pseudomonadati</taxon>
        <taxon>Pseudomonadota</taxon>
        <taxon>Alphaproteobacteria</taxon>
        <taxon>Rhodobacterales</taxon>
        <taxon>Roseobacteraceae</taxon>
        <taxon>Roseobacter</taxon>
    </lineage>
</organism>
<dbReference type="Pfam" id="PF00583">
    <property type="entry name" value="Acetyltransf_1"/>
    <property type="match status" value="1"/>
</dbReference>
<dbReference type="PANTHER" id="PTHR43877">
    <property type="entry name" value="AMINOALKYLPHOSPHONATE N-ACETYLTRANSFERASE-RELATED-RELATED"/>
    <property type="match status" value="1"/>
</dbReference>
<evidence type="ECO:0000259" key="3">
    <source>
        <dbReference type="PROSITE" id="PS51186"/>
    </source>
</evidence>
<dbReference type="InterPro" id="IPR000182">
    <property type="entry name" value="GNAT_dom"/>
</dbReference>
<keyword evidence="1" id="KW-0808">Transferase</keyword>
<accession>A0ABT3BJT5</accession>
<dbReference type="PROSITE" id="PS51186">
    <property type="entry name" value="GNAT"/>
    <property type="match status" value="1"/>
</dbReference>
<feature type="domain" description="N-acetyltransferase" evidence="3">
    <location>
        <begin position="4"/>
        <end position="154"/>
    </location>
</feature>
<keyword evidence="5" id="KW-1185">Reference proteome</keyword>
<dbReference type="SUPFAM" id="SSF55729">
    <property type="entry name" value="Acyl-CoA N-acyltransferases (Nat)"/>
    <property type="match status" value="1"/>
</dbReference>
<gene>
    <name evidence="4" type="ORF">MUB52_20600</name>
</gene>
<proteinExistence type="predicted"/>
<protein>
    <submittedName>
        <fullName evidence="4">GNAT family N-acetyltransferase</fullName>
    </submittedName>
</protein>
<dbReference type="Proteomes" id="UP001208690">
    <property type="component" value="Unassembled WGS sequence"/>
</dbReference>